<name>A0AAW0C8T8_9AGAR</name>
<organism evidence="2 3">
    <name type="scientific">Favolaschia claudopus</name>
    <dbReference type="NCBI Taxonomy" id="2862362"/>
    <lineage>
        <taxon>Eukaryota</taxon>
        <taxon>Fungi</taxon>
        <taxon>Dikarya</taxon>
        <taxon>Basidiomycota</taxon>
        <taxon>Agaricomycotina</taxon>
        <taxon>Agaricomycetes</taxon>
        <taxon>Agaricomycetidae</taxon>
        <taxon>Agaricales</taxon>
        <taxon>Marasmiineae</taxon>
        <taxon>Mycenaceae</taxon>
        <taxon>Favolaschia</taxon>
    </lineage>
</organism>
<reference evidence="2 3" key="1">
    <citation type="journal article" date="2024" name="J Genomics">
        <title>Draft genome sequencing and assembly of Favolaschia claudopus CIRM-BRFM 2984 isolated from oak limbs.</title>
        <authorList>
            <person name="Navarro D."/>
            <person name="Drula E."/>
            <person name="Chaduli D."/>
            <person name="Cazenave R."/>
            <person name="Ahrendt S."/>
            <person name="Wang J."/>
            <person name="Lipzen A."/>
            <person name="Daum C."/>
            <person name="Barry K."/>
            <person name="Grigoriev I.V."/>
            <person name="Favel A."/>
            <person name="Rosso M.N."/>
            <person name="Martin F."/>
        </authorList>
    </citation>
    <scope>NUCLEOTIDE SEQUENCE [LARGE SCALE GENOMIC DNA]</scope>
    <source>
        <strain evidence="2 3">CIRM-BRFM 2984</strain>
    </source>
</reference>
<comment type="caution">
    <text evidence="2">The sequence shown here is derived from an EMBL/GenBank/DDBJ whole genome shotgun (WGS) entry which is preliminary data.</text>
</comment>
<proteinExistence type="predicted"/>
<sequence length="62" mass="6572">MQAANSLHAQYLGRAKGHGFLASFTLLGRKGLHKTSTEGPFHAHRGCSVQGDGRGSPLKNTL</sequence>
<dbReference type="AlphaFoldDB" id="A0AAW0C8T8"/>
<evidence type="ECO:0000313" key="2">
    <source>
        <dbReference type="EMBL" id="KAK7035045.1"/>
    </source>
</evidence>
<protein>
    <submittedName>
        <fullName evidence="2">Uncharacterized protein</fullName>
    </submittedName>
</protein>
<accession>A0AAW0C8T8</accession>
<feature type="region of interest" description="Disordered" evidence="1">
    <location>
        <begin position="37"/>
        <end position="62"/>
    </location>
</feature>
<dbReference type="EMBL" id="JAWWNJ010000020">
    <property type="protein sequence ID" value="KAK7035045.1"/>
    <property type="molecule type" value="Genomic_DNA"/>
</dbReference>
<dbReference type="Proteomes" id="UP001362999">
    <property type="component" value="Unassembled WGS sequence"/>
</dbReference>
<evidence type="ECO:0000256" key="1">
    <source>
        <dbReference type="SAM" id="MobiDB-lite"/>
    </source>
</evidence>
<evidence type="ECO:0000313" key="3">
    <source>
        <dbReference type="Proteomes" id="UP001362999"/>
    </source>
</evidence>
<gene>
    <name evidence="2" type="ORF">R3P38DRAFT_2912562</name>
</gene>
<keyword evidence="3" id="KW-1185">Reference proteome</keyword>